<comment type="caution">
    <text evidence="10">The sequence shown here is derived from an EMBL/GenBank/DDBJ whole genome shotgun (WGS) entry which is preliminary data.</text>
</comment>
<sequence length="158" mass="17195">MELTESRNLKTVDFALRLAAALLSLVALSLLLSASHYLPSGLPLSAFKPFEYLLIGSAGGLIHSAIQAGVSAWYCCRTHSLTTHACYYPHFRFAKDMVCTLLLLSSSSAVLGATTLNDFLRDSKYIEQANAAAALSLFAFLCLINSTIISFYRLPCHI</sequence>
<feature type="transmembrane region" description="Helical" evidence="8">
    <location>
        <begin position="97"/>
        <end position="116"/>
    </location>
</feature>
<keyword evidence="4 8" id="KW-1003">Cell membrane</keyword>
<evidence type="ECO:0000256" key="6">
    <source>
        <dbReference type="ARBA" id="ARBA00022989"/>
    </source>
</evidence>
<dbReference type="OMA" id="LTTHACY"/>
<dbReference type="Pfam" id="PF04535">
    <property type="entry name" value="CASP_dom"/>
    <property type="match status" value="1"/>
</dbReference>
<evidence type="ECO:0000256" key="3">
    <source>
        <dbReference type="ARBA" id="ARBA00011489"/>
    </source>
</evidence>
<comment type="subunit">
    <text evidence="3 8">Homodimer and heterodimers.</text>
</comment>
<evidence type="ECO:0000256" key="7">
    <source>
        <dbReference type="ARBA" id="ARBA00023136"/>
    </source>
</evidence>
<evidence type="ECO:0000313" key="11">
    <source>
        <dbReference type="Proteomes" id="UP000825935"/>
    </source>
</evidence>
<evidence type="ECO:0000256" key="2">
    <source>
        <dbReference type="ARBA" id="ARBA00007651"/>
    </source>
</evidence>
<dbReference type="GO" id="GO:0005886">
    <property type="term" value="C:plasma membrane"/>
    <property type="evidence" value="ECO:0007669"/>
    <property type="project" value="UniProtKB-SubCell"/>
</dbReference>
<name>A0A8T2UWR3_CERRI</name>
<organism evidence="10 11">
    <name type="scientific">Ceratopteris richardii</name>
    <name type="common">Triangle waterfern</name>
    <dbReference type="NCBI Taxonomy" id="49495"/>
    <lineage>
        <taxon>Eukaryota</taxon>
        <taxon>Viridiplantae</taxon>
        <taxon>Streptophyta</taxon>
        <taxon>Embryophyta</taxon>
        <taxon>Tracheophyta</taxon>
        <taxon>Polypodiopsida</taxon>
        <taxon>Polypodiidae</taxon>
        <taxon>Polypodiales</taxon>
        <taxon>Pteridineae</taxon>
        <taxon>Pteridaceae</taxon>
        <taxon>Parkerioideae</taxon>
        <taxon>Ceratopteris</taxon>
    </lineage>
</organism>
<evidence type="ECO:0000256" key="8">
    <source>
        <dbReference type="RuleBase" id="RU361233"/>
    </source>
</evidence>
<dbReference type="InterPro" id="IPR006702">
    <property type="entry name" value="CASP_dom"/>
</dbReference>
<protein>
    <recommendedName>
        <fullName evidence="8">CASP-like protein</fullName>
    </recommendedName>
</protein>
<proteinExistence type="inferred from homology"/>
<evidence type="ECO:0000256" key="5">
    <source>
        <dbReference type="ARBA" id="ARBA00022692"/>
    </source>
</evidence>
<keyword evidence="11" id="KW-1185">Reference proteome</keyword>
<comment type="subcellular location">
    <subcellularLocation>
        <location evidence="1 8">Cell membrane</location>
        <topology evidence="1 8">Multi-pass membrane protein</topology>
    </subcellularLocation>
</comment>
<dbReference type="Proteomes" id="UP000825935">
    <property type="component" value="Chromosome 5"/>
</dbReference>
<feature type="transmembrane region" description="Helical" evidence="8">
    <location>
        <begin position="12"/>
        <end position="32"/>
    </location>
</feature>
<accession>A0A8T2UWR3</accession>
<keyword evidence="7 8" id="KW-0472">Membrane</keyword>
<dbReference type="EMBL" id="CM035410">
    <property type="protein sequence ID" value="KAH7438005.1"/>
    <property type="molecule type" value="Genomic_DNA"/>
</dbReference>
<evidence type="ECO:0000313" key="10">
    <source>
        <dbReference type="EMBL" id="KAH7438005.1"/>
    </source>
</evidence>
<feature type="transmembrane region" description="Helical" evidence="8">
    <location>
        <begin position="131"/>
        <end position="152"/>
    </location>
</feature>
<evidence type="ECO:0000256" key="4">
    <source>
        <dbReference type="ARBA" id="ARBA00022475"/>
    </source>
</evidence>
<evidence type="ECO:0000256" key="1">
    <source>
        <dbReference type="ARBA" id="ARBA00004651"/>
    </source>
</evidence>
<feature type="domain" description="Casparian strip membrane protein" evidence="9">
    <location>
        <begin position="7"/>
        <end position="142"/>
    </location>
</feature>
<comment type="similarity">
    <text evidence="2 8">Belongs to the Casparian strip membrane proteins (CASP) family.</text>
</comment>
<dbReference type="PANTHER" id="PTHR33573:SF50">
    <property type="entry name" value="CASP-LIKE PROTEIN 4A3"/>
    <property type="match status" value="1"/>
</dbReference>
<dbReference type="PANTHER" id="PTHR33573">
    <property type="entry name" value="CASP-LIKE PROTEIN 4A4"/>
    <property type="match status" value="1"/>
</dbReference>
<keyword evidence="5 8" id="KW-0812">Transmembrane</keyword>
<dbReference type="AlphaFoldDB" id="A0A8T2UWR3"/>
<evidence type="ECO:0000259" key="9">
    <source>
        <dbReference type="Pfam" id="PF04535"/>
    </source>
</evidence>
<feature type="transmembrane region" description="Helical" evidence="8">
    <location>
        <begin position="52"/>
        <end position="76"/>
    </location>
</feature>
<reference evidence="10" key="1">
    <citation type="submission" date="2021-08" db="EMBL/GenBank/DDBJ databases">
        <title>WGS assembly of Ceratopteris richardii.</title>
        <authorList>
            <person name="Marchant D.B."/>
            <person name="Chen G."/>
            <person name="Jenkins J."/>
            <person name="Shu S."/>
            <person name="Leebens-Mack J."/>
            <person name="Grimwood J."/>
            <person name="Schmutz J."/>
            <person name="Soltis P."/>
            <person name="Soltis D."/>
            <person name="Chen Z.-H."/>
        </authorList>
    </citation>
    <scope>NUCLEOTIDE SEQUENCE</scope>
    <source>
        <strain evidence="10">Whitten #5841</strain>
        <tissue evidence="10">Leaf</tissue>
    </source>
</reference>
<gene>
    <name evidence="10" type="ORF">KP509_05G100700</name>
</gene>
<keyword evidence="6 8" id="KW-1133">Transmembrane helix</keyword>